<dbReference type="InterPro" id="IPR009000">
    <property type="entry name" value="Transl_B-barrel_sf"/>
</dbReference>
<reference evidence="3 4" key="1">
    <citation type="submission" date="2013-11" db="EMBL/GenBank/DDBJ databases">
        <title>The Damaraland mole rat (Fukomys damarensis) genome and evolution of African mole rats.</title>
        <authorList>
            <person name="Gladyshev V.N."/>
            <person name="Fang X."/>
        </authorList>
    </citation>
    <scope>NUCLEOTIDE SEQUENCE [LARGE SCALE GENOMIC DNA]</scope>
    <source>
        <tissue evidence="3">Liver</tissue>
    </source>
</reference>
<dbReference type="SUPFAM" id="SSF50447">
    <property type="entry name" value="Translation proteins"/>
    <property type="match status" value="1"/>
</dbReference>
<protein>
    <submittedName>
        <fullName evidence="3">Elongation factor 1-alpha 1</fullName>
    </submittedName>
</protein>
<dbReference type="InterPro" id="IPR050100">
    <property type="entry name" value="TRAFAC_GTPase_members"/>
</dbReference>
<evidence type="ECO:0000256" key="1">
    <source>
        <dbReference type="ARBA" id="ARBA00022741"/>
    </source>
</evidence>
<dbReference type="AlphaFoldDB" id="A0A091CLP9"/>
<dbReference type="Proteomes" id="UP000028990">
    <property type="component" value="Unassembled WGS sequence"/>
</dbReference>
<dbReference type="GO" id="GO:0003746">
    <property type="term" value="F:translation elongation factor activity"/>
    <property type="evidence" value="ECO:0007669"/>
    <property type="project" value="UniProtKB-KW"/>
</dbReference>
<keyword evidence="2" id="KW-0342">GTP-binding</keyword>
<dbReference type="EMBL" id="KN125438">
    <property type="protein sequence ID" value="KFO18308.1"/>
    <property type="molecule type" value="Genomic_DNA"/>
</dbReference>
<accession>A0A091CLP9</accession>
<sequence>MGKGFIKHVWALDKLKAELECGITIDISCGNLRSARRSPLLQSVSQLKLKSLEMHREALNEALSGNNVVFDVKNMSVKDICCSNVTGDGKNDSPVEEAGFMAQVTIHSKSVLTVTLYHVVT</sequence>
<name>A0A091CLP9_FUKDA</name>
<keyword evidence="4" id="KW-1185">Reference proteome</keyword>
<keyword evidence="3" id="KW-0251">Elongation factor</keyword>
<proteinExistence type="predicted"/>
<dbReference type="STRING" id="885580.ENSFDAP00000003777"/>
<keyword evidence="3" id="KW-0648">Protein biosynthesis</keyword>
<evidence type="ECO:0000256" key="2">
    <source>
        <dbReference type="ARBA" id="ARBA00023134"/>
    </source>
</evidence>
<gene>
    <name evidence="3" type="ORF">H920_20245</name>
</gene>
<evidence type="ECO:0000313" key="3">
    <source>
        <dbReference type="EMBL" id="KFO18308.1"/>
    </source>
</evidence>
<evidence type="ECO:0000313" key="4">
    <source>
        <dbReference type="Proteomes" id="UP000028990"/>
    </source>
</evidence>
<dbReference type="GO" id="GO:0005525">
    <property type="term" value="F:GTP binding"/>
    <property type="evidence" value="ECO:0007669"/>
    <property type="project" value="UniProtKB-KW"/>
</dbReference>
<organism evidence="3 4">
    <name type="scientific">Fukomys damarensis</name>
    <name type="common">Damaraland mole rat</name>
    <name type="synonym">Cryptomys damarensis</name>
    <dbReference type="NCBI Taxonomy" id="885580"/>
    <lineage>
        <taxon>Eukaryota</taxon>
        <taxon>Metazoa</taxon>
        <taxon>Chordata</taxon>
        <taxon>Craniata</taxon>
        <taxon>Vertebrata</taxon>
        <taxon>Euteleostomi</taxon>
        <taxon>Mammalia</taxon>
        <taxon>Eutheria</taxon>
        <taxon>Euarchontoglires</taxon>
        <taxon>Glires</taxon>
        <taxon>Rodentia</taxon>
        <taxon>Hystricomorpha</taxon>
        <taxon>Bathyergidae</taxon>
        <taxon>Fukomys</taxon>
    </lineage>
</organism>
<dbReference type="PANTHER" id="PTHR23115">
    <property type="entry name" value="TRANSLATION FACTOR"/>
    <property type="match status" value="1"/>
</dbReference>
<dbReference type="Gene3D" id="2.40.30.10">
    <property type="entry name" value="Translation factors"/>
    <property type="match status" value="1"/>
</dbReference>
<keyword evidence="1" id="KW-0547">Nucleotide-binding</keyword>